<gene>
    <name evidence="1" type="ORF">OQ273_08405</name>
</gene>
<reference evidence="1" key="1">
    <citation type="submission" date="2022-11" db="EMBL/GenBank/DDBJ databases">
        <title>Draft genome sequence of Hoeflea poritis E7-10 and Hoeflea prorocentri PM5-8, separated from scleractinian coral Porites lutea and marine dinoflagellate.</title>
        <authorList>
            <person name="Zhang G."/>
            <person name="Wei Q."/>
            <person name="Cai L."/>
        </authorList>
    </citation>
    <scope>NUCLEOTIDE SEQUENCE</scope>
    <source>
        <strain evidence="1">PM5-8</strain>
    </source>
</reference>
<proteinExistence type="predicted"/>
<keyword evidence="2" id="KW-1185">Reference proteome</keyword>
<dbReference type="AlphaFoldDB" id="A0A9X3ZH13"/>
<accession>A0A9X3ZH13</accession>
<name>A0A9X3ZH13_9HYPH</name>
<dbReference type="EMBL" id="JAPJZI010000001">
    <property type="protein sequence ID" value="MDA5398589.1"/>
    <property type="molecule type" value="Genomic_DNA"/>
</dbReference>
<sequence length="280" mass="31938">MTAKFKVAFAGLARDCAHALPGILAHIEDIASDLDDWGYVFFENNSVDTTLKLLGSFDAKHGRGLVASYGDLQSRISSRTERLALLRNRCVDEILTSERMRHFDFLIMIDLDAVNETIDKARLLELMQTDDPRWDAVFANQSDRYYDIWALRHPTWSPDDCWKRVRERPPHMTKKEAEAEFVFKRQERVDPARGFIEVESAFGGLGMYRLDALDGCRYVGLAADGIEVCEHVAFHRDMRKNGSRLYVDATLINGSGGQPHDSGMSRKTRLLRKLNKKLGR</sequence>
<dbReference type="Proteomes" id="UP001151234">
    <property type="component" value="Unassembled WGS sequence"/>
</dbReference>
<dbReference type="RefSeq" id="WP_267990000.1">
    <property type="nucleotide sequence ID" value="NZ_JAPJZI010000001.1"/>
</dbReference>
<protein>
    <submittedName>
        <fullName evidence="1">Uncharacterized protein</fullName>
    </submittedName>
</protein>
<evidence type="ECO:0000313" key="1">
    <source>
        <dbReference type="EMBL" id="MDA5398589.1"/>
    </source>
</evidence>
<organism evidence="1 2">
    <name type="scientific">Hoeflea prorocentri</name>
    <dbReference type="NCBI Taxonomy" id="1922333"/>
    <lineage>
        <taxon>Bacteria</taxon>
        <taxon>Pseudomonadati</taxon>
        <taxon>Pseudomonadota</taxon>
        <taxon>Alphaproteobacteria</taxon>
        <taxon>Hyphomicrobiales</taxon>
        <taxon>Rhizobiaceae</taxon>
        <taxon>Hoeflea</taxon>
    </lineage>
</organism>
<evidence type="ECO:0000313" key="2">
    <source>
        <dbReference type="Proteomes" id="UP001151234"/>
    </source>
</evidence>
<comment type="caution">
    <text evidence="1">The sequence shown here is derived from an EMBL/GenBank/DDBJ whole genome shotgun (WGS) entry which is preliminary data.</text>
</comment>